<organism evidence="5 6">
    <name type="scientific">Photobacterium leiognathi</name>
    <dbReference type="NCBI Taxonomy" id="553611"/>
    <lineage>
        <taxon>Bacteria</taxon>
        <taxon>Pseudomonadati</taxon>
        <taxon>Pseudomonadota</taxon>
        <taxon>Gammaproteobacteria</taxon>
        <taxon>Vibrionales</taxon>
        <taxon>Vibrionaceae</taxon>
        <taxon>Photobacterium</taxon>
    </lineage>
</organism>
<name>A0A0D8MZP5_PHOLE</name>
<keyword evidence="3" id="KW-1005">Bacterial flagellum biogenesis</keyword>
<dbReference type="GeneID" id="99739902"/>
<evidence type="ECO:0000256" key="3">
    <source>
        <dbReference type="ARBA" id="ARBA00022795"/>
    </source>
</evidence>
<dbReference type="EMBL" id="PYOI01000016">
    <property type="protein sequence ID" value="PSV81438.1"/>
    <property type="molecule type" value="Genomic_DNA"/>
</dbReference>
<evidence type="ECO:0000313" key="6">
    <source>
        <dbReference type="Proteomes" id="UP000240410"/>
    </source>
</evidence>
<gene>
    <name evidence="5" type="ORF">CTM89_09630</name>
    <name evidence="4" type="ORF">CTM94_11825</name>
</gene>
<dbReference type="Gene3D" id="1.20.58.300">
    <property type="entry name" value="FlgN-like"/>
    <property type="match status" value="1"/>
</dbReference>
<dbReference type="AlphaFoldDB" id="A0A0D8MZP5"/>
<comment type="function">
    <text evidence="1">Required for the efficient initiation of filament assembly.</text>
</comment>
<sequence length="142" mass="16558">MKQTLGQLLEVQQTTLLSLIDLLKQERVAITRRKALEIEQIAKEKLDLIYKIQQHDYLLSSHEEREQLTQIEEYQSQVAAIQNLVQECQQYNDINGEVLQRAHLSFHKLNNLFQQSRGRHQMTYNSEGIAQNVRSLGTNLKA</sequence>
<dbReference type="SUPFAM" id="SSF140566">
    <property type="entry name" value="FlgN-like"/>
    <property type="match status" value="1"/>
</dbReference>
<evidence type="ECO:0000256" key="2">
    <source>
        <dbReference type="ARBA" id="ARBA00007703"/>
    </source>
</evidence>
<proteinExistence type="inferred from homology"/>
<dbReference type="InterPro" id="IPR036679">
    <property type="entry name" value="FlgN-like_sf"/>
</dbReference>
<dbReference type="Proteomes" id="UP000241566">
    <property type="component" value="Unassembled WGS sequence"/>
</dbReference>
<dbReference type="STRING" id="553611.GCA_001557755_04096"/>
<keyword evidence="7" id="KW-1185">Reference proteome</keyword>
<dbReference type="OrthoDB" id="5900563at2"/>
<comment type="caution">
    <text evidence="5">The sequence shown here is derived from an EMBL/GenBank/DDBJ whole genome shotgun (WGS) entry which is preliminary data.</text>
</comment>
<dbReference type="Proteomes" id="UP000240410">
    <property type="component" value="Unassembled WGS sequence"/>
</dbReference>
<accession>A0A0D8MZP5</accession>
<protein>
    <submittedName>
        <fullName evidence="5">Molecular chaperone</fullName>
    </submittedName>
</protein>
<dbReference type="GO" id="GO:0044780">
    <property type="term" value="P:bacterial-type flagellum assembly"/>
    <property type="evidence" value="ECO:0007669"/>
    <property type="project" value="InterPro"/>
</dbReference>
<evidence type="ECO:0000313" key="4">
    <source>
        <dbReference type="EMBL" id="PSV81438.1"/>
    </source>
</evidence>
<evidence type="ECO:0000313" key="7">
    <source>
        <dbReference type="Proteomes" id="UP000241566"/>
    </source>
</evidence>
<dbReference type="RefSeq" id="WP_008986420.1">
    <property type="nucleotide sequence ID" value="NZ_CP131601.1"/>
</dbReference>
<comment type="similarity">
    <text evidence="2">Belongs to the FlgN family.</text>
</comment>
<evidence type="ECO:0000313" key="5">
    <source>
        <dbReference type="EMBL" id="PSV90577.1"/>
    </source>
</evidence>
<evidence type="ECO:0000256" key="1">
    <source>
        <dbReference type="ARBA" id="ARBA00002397"/>
    </source>
</evidence>
<reference evidence="5 6" key="1">
    <citation type="submission" date="2018-03" db="EMBL/GenBank/DDBJ databases">
        <title>Whole genome sequencing of Histamine producing bacteria.</title>
        <authorList>
            <person name="Butler K."/>
        </authorList>
    </citation>
    <scope>NUCLEOTIDE SEQUENCE [LARGE SCALE GENOMIC DNA]</scope>
    <source>
        <strain evidence="4 7">ATCC 25521</strain>
        <strain evidence="5 6">ATCC 33979</strain>
    </source>
</reference>
<dbReference type="EMBL" id="PYOJ01000008">
    <property type="protein sequence ID" value="PSV90577.1"/>
    <property type="molecule type" value="Genomic_DNA"/>
</dbReference>
<dbReference type="Pfam" id="PF05130">
    <property type="entry name" value="FlgN"/>
    <property type="match status" value="1"/>
</dbReference>
<dbReference type="InterPro" id="IPR007809">
    <property type="entry name" value="FlgN-like"/>
</dbReference>